<proteinExistence type="predicted"/>
<reference evidence="1" key="1">
    <citation type="submission" date="2023-03" db="EMBL/GenBank/DDBJ databases">
        <title>Edaphobacter sp.</title>
        <authorList>
            <person name="Huber K.J."/>
            <person name="Papendorf J."/>
            <person name="Pilke C."/>
            <person name="Bunk B."/>
            <person name="Sproeer C."/>
            <person name="Pester M."/>
        </authorList>
    </citation>
    <scope>NUCLEOTIDE SEQUENCE</scope>
    <source>
        <strain evidence="1">DSM 110680</strain>
    </source>
</reference>
<dbReference type="RefSeq" id="WP_348263433.1">
    <property type="nucleotide sequence ID" value="NZ_CP121196.1"/>
</dbReference>
<dbReference type="EMBL" id="CP121196">
    <property type="protein sequence ID" value="XBH18210.1"/>
    <property type="molecule type" value="Genomic_DNA"/>
</dbReference>
<dbReference type="AlphaFoldDB" id="A0AAU7DLM4"/>
<dbReference type="PROSITE" id="PS51318">
    <property type="entry name" value="TAT"/>
    <property type="match status" value="1"/>
</dbReference>
<protein>
    <submittedName>
        <fullName evidence="1">Uncharacterized protein</fullName>
    </submittedName>
</protein>
<dbReference type="InterPro" id="IPR006311">
    <property type="entry name" value="TAT_signal"/>
</dbReference>
<gene>
    <name evidence="1" type="ORF">P8935_02495</name>
</gene>
<sequence length="853" mass="95786">MASHSRLDRREFLALSALTSVATLLPESVYASQSSETDGISLETTGDAQNGYGVTILYRGRAIARHRNGGEFSAVFQNDERSLEDRVDDWKAASWKGDGRQVHLSGEMQLINLRTTVFVEVRYEIVSTQVIKKTIHLRQADMFALLYQITNRLDPETVPAKLWSFDHADCKGGALHEYFPAAGFRTQNGVTVGLLTDSGYRNQWSRIIRRDGTPVKPAPARIPDLNLYSLPNIADRAERGSFIQQTFGESTVQMSGEGSHIRVDLAAPSAWKKSGNVKVEQQDGVVKLSPSTVKDFVLVPLSARGGDIYSVALKYRSAVPVSIHAWDVDDEFHKLGDLTLFNDTAPASPSVFAEFHHSFVVPALQGVGAAIVLSLPDFLAEAELRSEGGKLPSFEVSDLEVSRIVTRNEPYHRLEMDRPQSKTTFIFVSDTVLDTLSGYRLASQLHLADGMGFKGGDTEKVLYADVMMLSWIGEQEGLRPMLAPSIWYSAAGEMYLRDSFYSLNGIYDRTLNEKVFALWADNQGEDGAINTLVEPKIANLERKSNDSTPLWLMWALLNRRRFGTKLPMDKVRRAAEYCLAAYDPKREAVCTAKFVMGQLDVIQYPEGTSILCENQGMLAVLLRTIRELEIPQLSATIAENYIAKAEAGYRSYYDASLGFLCPSRNIRDAIGFADIFPEFLSLWLFNRKILTDEMVISHLNRIPVMLPRNNCPFPEEGGSVRPIFIGLPQGGKDWSYFNEKWHPMVSDSYAAGYANKAADGVYYNGGSWMRIEICGYVTGKLHGWEKSEHAIANRMWAELHIDENYPTSQEYLPTDERNRFFGYHRVFAWNAFVLRALEMIKLRSQEMDPGHLE</sequence>
<evidence type="ECO:0000313" key="1">
    <source>
        <dbReference type="EMBL" id="XBH18210.1"/>
    </source>
</evidence>
<name>A0AAU7DLM4_9BACT</name>
<accession>A0AAU7DLM4</accession>
<organism evidence="1">
    <name type="scientific">Telmatobacter sp. DSM 110680</name>
    <dbReference type="NCBI Taxonomy" id="3036704"/>
    <lineage>
        <taxon>Bacteria</taxon>
        <taxon>Pseudomonadati</taxon>
        <taxon>Acidobacteriota</taxon>
        <taxon>Terriglobia</taxon>
        <taxon>Terriglobales</taxon>
        <taxon>Acidobacteriaceae</taxon>
        <taxon>Telmatobacter</taxon>
    </lineage>
</organism>